<keyword evidence="13" id="KW-0511">Multifunctional enzyme</keyword>
<comment type="catalytic activity">
    <reaction evidence="14">
        <text>DNA(n) + a 2'-deoxyribonucleoside 5'-triphosphate = DNA(n+1) + diphosphate</text>
        <dbReference type="Rhea" id="RHEA:22508"/>
        <dbReference type="Rhea" id="RHEA-COMP:17339"/>
        <dbReference type="Rhea" id="RHEA-COMP:17340"/>
        <dbReference type="ChEBI" id="CHEBI:33019"/>
        <dbReference type="ChEBI" id="CHEBI:61560"/>
        <dbReference type="ChEBI" id="CHEBI:173112"/>
        <dbReference type="EC" id="2.7.7.49"/>
    </reaction>
</comment>
<evidence type="ECO:0000256" key="2">
    <source>
        <dbReference type="ARBA" id="ARBA00022695"/>
    </source>
</evidence>
<dbReference type="AlphaFoldDB" id="A0A9Q3HZX0"/>
<evidence type="ECO:0000256" key="10">
    <source>
        <dbReference type="ARBA" id="ARBA00022918"/>
    </source>
</evidence>
<dbReference type="GO" id="GO:0006310">
    <property type="term" value="P:DNA recombination"/>
    <property type="evidence" value="ECO:0007669"/>
    <property type="project" value="UniProtKB-KW"/>
</dbReference>
<evidence type="ECO:0000256" key="9">
    <source>
        <dbReference type="ARBA" id="ARBA00022908"/>
    </source>
</evidence>
<dbReference type="EMBL" id="AVOT02030957">
    <property type="protein sequence ID" value="MBW0524306.1"/>
    <property type="molecule type" value="Genomic_DNA"/>
</dbReference>
<gene>
    <name evidence="17" type="ORF">O181_064021</name>
</gene>
<evidence type="ECO:0000256" key="5">
    <source>
        <dbReference type="ARBA" id="ARBA00022759"/>
    </source>
</evidence>
<keyword evidence="9" id="KW-0229">DNA integration</keyword>
<dbReference type="GO" id="GO:0016787">
    <property type="term" value="F:hydrolase activity"/>
    <property type="evidence" value="ECO:0007669"/>
    <property type="project" value="UniProtKB-KW"/>
</dbReference>
<dbReference type="PANTHER" id="PTHR42648">
    <property type="entry name" value="TRANSPOSASE, PUTATIVE-RELATED"/>
    <property type="match status" value="1"/>
</dbReference>
<dbReference type="InterPro" id="IPR036397">
    <property type="entry name" value="RNaseH_sf"/>
</dbReference>
<evidence type="ECO:0000256" key="1">
    <source>
        <dbReference type="ARBA" id="ARBA00022578"/>
    </source>
</evidence>
<keyword evidence="10" id="KW-0695">RNA-directed DNA polymerase</keyword>
<dbReference type="InterPro" id="IPR001584">
    <property type="entry name" value="Integrase_cat-core"/>
</dbReference>
<keyword evidence="11" id="KW-0808">Transferase</keyword>
<dbReference type="GO" id="GO:0004519">
    <property type="term" value="F:endonuclease activity"/>
    <property type="evidence" value="ECO:0007669"/>
    <property type="project" value="UniProtKB-KW"/>
</dbReference>
<keyword evidence="5" id="KW-0255">Endonuclease</keyword>
<dbReference type="GO" id="GO:0003887">
    <property type="term" value="F:DNA-directed DNA polymerase activity"/>
    <property type="evidence" value="ECO:0007669"/>
    <property type="project" value="UniProtKB-KW"/>
</dbReference>
<evidence type="ECO:0000256" key="13">
    <source>
        <dbReference type="ARBA" id="ARBA00023268"/>
    </source>
</evidence>
<dbReference type="GO" id="GO:0015074">
    <property type="term" value="P:DNA integration"/>
    <property type="evidence" value="ECO:0007669"/>
    <property type="project" value="UniProtKB-KW"/>
</dbReference>
<dbReference type="Pfam" id="PF25597">
    <property type="entry name" value="SH3_retrovirus"/>
    <property type="match status" value="1"/>
</dbReference>
<keyword evidence="3" id="KW-0540">Nuclease</keyword>
<evidence type="ECO:0000256" key="6">
    <source>
        <dbReference type="ARBA" id="ARBA00022801"/>
    </source>
</evidence>
<comment type="catalytic activity">
    <reaction evidence="15">
        <text>DNA(n) + a 2'-deoxyribonucleoside 5'-triphosphate = DNA(n+1) + diphosphate</text>
        <dbReference type="Rhea" id="RHEA:22508"/>
        <dbReference type="Rhea" id="RHEA-COMP:17339"/>
        <dbReference type="Rhea" id="RHEA-COMP:17340"/>
        <dbReference type="ChEBI" id="CHEBI:33019"/>
        <dbReference type="ChEBI" id="CHEBI:61560"/>
        <dbReference type="ChEBI" id="CHEBI:173112"/>
        <dbReference type="EC" id="2.7.7.7"/>
    </reaction>
</comment>
<dbReference type="GO" id="GO:0032196">
    <property type="term" value="P:transposition"/>
    <property type="evidence" value="ECO:0007669"/>
    <property type="project" value="UniProtKB-KW"/>
</dbReference>
<reference evidence="17" key="1">
    <citation type="submission" date="2021-03" db="EMBL/GenBank/DDBJ databases">
        <title>Draft genome sequence of rust myrtle Austropuccinia psidii MF-1, a brazilian biotype.</title>
        <authorList>
            <person name="Quecine M.C."/>
            <person name="Pachon D.M.R."/>
            <person name="Bonatelli M.L."/>
            <person name="Correr F.H."/>
            <person name="Franceschini L.M."/>
            <person name="Leite T.F."/>
            <person name="Margarido G.R.A."/>
            <person name="Almeida C.A."/>
            <person name="Ferrarezi J.A."/>
            <person name="Labate C.A."/>
        </authorList>
    </citation>
    <scope>NUCLEOTIDE SEQUENCE</scope>
    <source>
        <strain evidence="17">MF-1</strain>
    </source>
</reference>
<dbReference type="PROSITE" id="PS50994">
    <property type="entry name" value="INTEGRASE"/>
    <property type="match status" value="1"/>
</dbReference>
<dbReference type="SUPFAM" id="SSF53098">
    <property type="entry name" value="Ribonuclease H-like"/>
    <property type="match status" value="1"/>
</dbReference>
<evidence type="ECO:0000256" key="12">
    <source>
        <dbReference type="ARBA" id="ARBA00023172"/>
    </source>
</evidence>
<feature type="domain" description="Integrase catalytic" evidence="16">
    <location>
        <begin position="306"/>
        <end position="477"/>
    </location>
</feature>
<dbReference type="Proteomes" id="UP000765509">
    <property type="component" value="Unassembled WGS sequence"/>
</dbReference>
<dbReference type="InterPro" id="IPR012337">
    <property type="entry name" value="RNaseH-like_sf"/>
</dbReference>
<keyword evidence="1" id="KW-0815">Transposition</keyword>
<evidence type="ECO:0000313" key="18">
    <source>
        <dbReference type="Proteomes" id="UP000765509"/>
    </source>
</evidence>
<evidence type="ECO:0000256" key="14">
    <source>
        <dbReference type="ARBA" id="ARBA00048173"/>
    </source>
</evidence>
<keyword evidence="2" id="KW-0548">Nucleotidyltransferase</keyword>
<dbReference type="InterPro" id="IPR039537">
    <property type="entry name" value="Retrotran_Ty1/copia-like"/>
</dbReference>
<organism evidence="17 18">
    <name type="scientific">Austropuccinia psidii MF-1</name>
    <dbReference type="NCBI Taxonomy" id="1389203"/>
    <lineage>
        <taxon>Eukaryota</taxon>
        <taxon>Fungi</taxon>
        <taxon>Dikarya</taxon>
        <taxon>Basidiomycota</taxon>
        <taxon>Pucciniomycotina</taxon>
        <taxon>Pucciniomycetes</taxon>
        <taxon>Pucciniales</taxon>
        <taxon>Sphaerophragmiaceae</taxon>
        <taxon>Austropuccinia</taxon>
    </lineage>
</organism>
<dbReference type="GO" id="GO:0003723">
    <property type="term" value="F:RNA binding"/>
    <property type="evidence" value="ECO:0007669"/>
    <property type="project" value="UniProtKB-KW"/>
</dbReference>
<dbReference type="GO" id="GO:0005634">
    <property type="term" value="C:nucleus"/>
    <property type="evidence" value="ECO:0007669"/>
    <property type="project" value="UniProtKB-ARBA"/>
</dbReference>
<evidence type="ECO:0000256" key="11">
    <source>
        <dbReference type="ARBA" id="ARBA00022932"/>
    </source>
</evidence>
<keyword evidence="6" id="KW-0378">Hydrolase</keyword>
<evidence type="ECO:0000313" key="17">
    <source>
        <dbReference type="EMBL" id="MBW0524306.1"/>
    </source>
</evidence>
<sequence>MENHSATLSEVKNIDKLSSTNYFSGQRCMVASLGMRNLEGLLEKDSLKENDDESIKRQRQIVYYFIIGHLDAENYDKFAVDENRDPASLWNSIKEHYASTSAENIATHFGKLFSIKFPSSFAGLSEAISSFRSTLKLLCSLSPQLFSANIMPQLFAEKRDAYHRRRNNQEFGVALSVCNLTFGLPVLDSGTSNTIAPGQGSFMKTWPTSEQLQTANGSDMKVEAEGVLRAKARKGALIVKDALLVPSATSTLVAMGPFLQKGAVLRGHPGGADLFDKDGRLILETQLVNNILVRKSSPSNSVSSISSSKPLLIHQQLGHPGNDLALRMVPGVDFSLLDCTSCSLSKESSRMLSFLSVSYIWMSVVLLCQQLVRVIGKKIREVVHDNGGEFVNSKFTGLFKRFGIDHLLTAPFTPQQNPIAERGNRTLLEKIRVLLADYQVPTDWWGEACSTATYLLNRTPVSTIGFQAPICKWKDLTSLQLDHLHPFGCTAVMHIPKAKRVSKVDPTGSLCMFLGVLEHHHNFLLFDPKSRRIVITHDCTFKDGEAFWPTHSSVSAHSPHLSFPDYHLSSSNPTVKPVSGFSDVAAIPTIINEEEPVDVTAEEHPQTLSSECSINELAKDPVPSSGTTLPKGWVYDDVPCKAPQDISGAVSPENIIKEGCVRRPPACFVGAILNEAPRNFSKAMASLKSTNWLTAIGKEFESLEQHQVIEEVSLTSDMRLLDTTWVFREKTDAQGNLIEEKSRLCVRGFLQVENIDFHETFALTGRLATLRFLLGYCASHDLDIQQMDVKKAFLHGDLDEKIYI</sequence>
<dbReference type="GO" id="GO:0003964">
    <property type="term" value="F:RNA-directed DNA polymerase activity"/>
    <property type="evidence" value="ECO:0007669"/>
    <property type="project" value="UniProtKB-KW"/>
</dbReference>
<evidence type="ECO:0000256" key="3">
    <source>
        <dbReference type="ARBA" id="ARBA00022722"/>
    </source>
</evidence>
<dbReference type="GO" id="GO:0046872">
    <property type="term" value="F:metal ion binding"/>
    <property type="evidence" value="ECO:0007669"/>
    <property type="project" value="UniProtKB-KW"/>
</dbReference>
<evidence type="ECO:0000256" key="15">
    <source>
        <dbReference type="ARBA" id="ARBA00049244"/>
    </source>
</evidence>
<dbReference type="Gene3D" id="3.30.420.10">
    <property type="entry name" value="Ribonuclease H-like superfamily/Ribonuclease H"/>
    <property type="match status" value="1"/>
</dbReference>
<accession>A0A9Q3HZX0</accession>
<protein>
    <recommendedName>
        <fullName evidence="16">Integrase catalytic domain-containing protein</fullName>
    </recommendedName>
</protein>
<keyword evidence="11" id="KW-0239">DNA-directed DNA polymerase</keyword>
<keyword evidence="12" id="KW-0233">DNA recombination</keyword>
<proteinExistence type="predicted"/>
<evidence type="ECO:0000256" key="8">
    <source>
        <dbReference type="ARBA" id="ARBA00022884"/>
    </source>
</evidence>
<keyword evidence="4" id="KW-0479">Metal-binding</keyword>
<dbReference type="InterPro" id="IPR057670">
    <property type="entry name" value="SH3_retrovirus"/>
</dbReference>
<dbReference type="InterPro" id="IPR013103">
    <property type="entry name" value="RVT_2"/>
</dbReference>
<comment type="caution">
    <text evidence="17">The sequence shown here is derived from an EMBL/GenBank/DDBJ whole genome shotgun (WGS) entry which is preliminary data.</text>
</comment>
<evidence type="ECO:0000256" key="4">
    <source>
        <dbReference type="ARBA" id="ARBA00022723"/>
    </source>
</evidence>
<dbReference type="PANTHER" id="PTHR42648:SF11">
    <property type="entry name" value="TRANSPOSON TY4-P GAG-POL POLYPROTEIN"/>
    <property type="match status" value="1"/>
</dbReference>
<evidence type="ECO:0000256" key="7">
    <source>
        <dbReference type="ARBA" id="ARBA00022842"/>
    </source>
</evidence>
<keyword evidence="7" id="KW-0460">Magnesium</keyword>
<keyword evidence="8" id="KW-0694">RNA-binding</keyword>
<name>A0A9Q3HZX0_9BASI</name>
<evidence type="ECO:0000259" key="16">
    <source>
        <dbReference type="PROSITE" id="PS50994"/>
    </source>
</evidence>
<keyword evidence="18" id="KW-1185">Reference proteome</keyword>
<dbReference type="Pfam" id="PF07727">
    <property type="entry name" value="RVT_2"/>
    <property type="match status" value="1"/>
</dbReference>